<evidence type="ECO:0000256" key="2">
    <source>
        <dbReference type="ARBA" id="ARBA00022679"/>
    </source>
</evidence>
<evidence type="ECO:0000256" key="1">
    <source>
        <dbReference type="ARBA" id="ARBA00022676"/>
    </source>
</evidence>
<protein>
    <submittedName>
        <fullName evidence="3">Glycosyl transferases group 1 family protein</fullName>
    </submittedName>
</protein>
<name>A0A146KDS5_9EUKA</name>
<accession>A0A146KDS5</accession>
<keyword evidence="2 3" id="KW-0808">Transferase</keyword>
<sequence>MRKQKLKIGIFTAGFGQGGTERVSQILSDILAKEGHEVVVVTGPIQKTDYKMPENVKRLVLQNYNEMNESQAIADEQFDVVIFQEYWVLKNYENIDLFINRGLKVIAIDHNVYLAAILSDGLLAYADNDGGSTHQRQVLRHRVYPRLHALVTLSPFDQFIWKQAGVRARYIQDPIVFENVPIEPRPQNVIAVGRLTDKDKQTEYALQVMKRLKVLNKQARLYLLGGTDSSIDNFIKNKKLTNVVNVGYTLDVQKYYRNSSVLILTSRFEGFSMVIIEAISQGVAVVSFSQPYLVLMKCGVVQVKKQDYKEMAFQVNRLLKDETLRQKIVQEGQECIKKLGSEVAPKWNELLDEVVNDQFKDSEDEISQKEVEDILDVEVQFLRQLKKNTKNSVRFKYVWK</sequence>
<dbReference type="GO" id="GO:0016757">
    <property type="term" value="F:glycosyltransferase activity"/>
    <property type="evidence" value="ECO:0007669"/>
    <property type="project" value="UniProtKB-KW"/>
</dbReference>
<dbReference type="Pfam" id="PF13692">
    <property type="entry name" value="Glyco_trans_1_4"/>
    <property type="match status" value="1"/>
</dbReference>
<proteinExistence type="predicted"/>
<dbReference type="PANTHER" id="PTHR12526">
    <property type="entry name" value="GLYCOSYLTRANSFERASE"/>
    <property type="match status" value="1"/>
</dbReference>
<dbReference type="SUPFAM" id="SSF53756">
    <property type="entry name" value="UDP-Glycosyltransferase/glycogen phosphorylase"/>
    <property type="match status" value="1"/>
</dbReference>
<evidence type="ECO:0000313" key="3">
    <source>
        <dbReference type="EMBL" id="JAP94358.1"/>
    </source>
</evidence>
<dbReference type="EMBL" id="GDID01002248">
    <property type="protein sequence ID" value="JAP94358.1"/>
    <property type="molecule type" value="Transcribed_RNA"/>
</dbReference>
<reference evidence="3" key="1">
    <citation type="submission" date="2015-07" db="EMBL/GenBank/DDBJ databases">
        <title>Adaptation to a free-living lifestyle via gene acquisitions in the diplomonad Trepomonas sp. PC1.</title>
        <authorList>
            <person name="Xu F."/>
            <person name="Jerlstrom-Hultqvist J."/>
            <person name="Kolisko M."/>
            <person name="Simpson A.G.B."/>
            <person name="Roger A.J."/>
            <person name="Svard S.G."/>
            <person name="Andersson J.O."/>
        </authorList>
    </citation>
    <scope>NUCLEOTIDE SEQUENCE</scope>
    <source>
        <strain evidence="3">PC1</strain>
    </source>
</reference>
<gene>
    <name evidence="3" type="ORF">TPC1_13016</name>
</gene>
<dbReference type="PANTHER" id="PTHR12526:SF510">
    <property type="entry name" value="D-INOSITOL 3-PHOSPHATE GLYCOSYLTRANSFERASE"/>
    <property type="match status" value="1"/>
</dbReference>
<keyword evidence="1" id="KW-0328">Glycosyltransferase</keyword>
<dbReference type="AlphaFoldDB" id="A0A146KDS5"/>
<organism evidence="3">
    <name type="scientific">Trepomonas sp. PC1</name>
    <dbReference type="NCBI Taxonomy" id="1076344"/>
    <lineage>
        <taxon>Eukaryota</taxon>
        <taxon>Metamonada</taxon>
        <taxon>Diplomonadida</taxon>
        <taxon>Hexamitidae</taxon>
        <taxon>Hexamitinae</taxon>
        <taxon>Trepomonas</taxon>
    </lineage>
</organism>
<dbReference type="Gene3D" id="3.40.50.2000">
    <property type="entry name" value="Glycogen Phosphorylase B"/>
    <property type="match status" value="2"/>
</dbReference>